<feature type="chain" id="PRO_5047263036" evidence="1">
    <location>
        <begin position="26"/>
        <end position="337"/>
    </location>
</feature>
<comment type="caution">
    <text evidence="3">The sequence shown here is derived from an EMBL/GenBank/DDBJ whole genome shotgun (WGS) entry which is preliminary data.</text>
</comment>
<feature type="domain" description="Fibronectin type-III" evidence="2">
    <location>
        <begin position="169"/>
        <end position="256"/>
    </location>
</feature>
<feature type="signal peptide" evidence="1">
    <location>
        <begin position="1"/>
        <end position="25"/>
    </location>
</feature>
<evidence type="ECO:0000313" key="3">
    <source>
        <dbReference type="EMBL" id="MFC0213117.1"/>
    </source>
</evidence>
<dbReference type="SUPFAM" id="SSF49265">
    <property type="entry name" value="Fibronectin type III"/>
    <property type="match status" value="1"/>
</dbReference>
<dbReference type="RefSeq" id="WP_377470376.1">
    <property type="nucleotide sequence ID" value="NZ_JBHLWN010000046.1"/>
</dbReference>
<organism evidence="3 4">
    <name type="scientific">Paenibacillus chartarius</name>
    <dbReference type="NCBI Taxonomy" id="747481"/>
    <lineage>
        <taxon>Bacteria</taxon>
        <taxon>Bacillati</taxon>
        <taxon>Bacillota</taxon>
        <taxon>Bacilli</taxon>
        <taxon>Bacillales</taxon>
        <taxon>Paenibacillaceae</taxon>
        <taxon>Paenibacillus</taxon>
    </lineage>
</organism>
<keyword evidence="4" id="KW-1185">Reference proteome</keyword>
<evidence type="ECO:0000259" key="2">
    <source>
        <dbReference type="PROSITE" id="PS50853"/>
    </source>
</evidence>
<proteinExistence type="predicted"/>
<dbReference type="Proteomes" id="UP001589776">
    <property type="component" value="Unassembled WGS sequence"/>
</dbReference>
<keyword evidence="1" id="KW-0732">Signal</keyword>
<reference evidence="3 4" key="1">
    <citation type="submission" date="2024-09" db="EMBL/GenBank/DDBJ databases">
        <authorList>
            <person name="Sun Q."/>
            <person name="Mori K."/>
        </authorList>
    </citation>
    <scope>NUCLEOTIDE SEQUENCE [LARGE SCALE GENOMIC DNA]</scope>
    <source>
        <strain evidence="3 4">CCM 7759</strain>
    </source>
</reference>
<dbReference type="InterPro" id="IPR036116">
    <property type="entry name" value="FN3_sf"/>
</dbReference>
<evidence type="ECO:0000313" key="4">
    <source>
        <dbReference type="Proteomes" id="UP001589776"/>
    </source>
</evidence>
<name>A0ABV6DKJ7_9BACL</name>
<sequence length="337" mass="37332">MKKRLLYGLIFTIILATLMPFSASAATVGQQLPTEEPGWHRIDDTDRNILYYGNFAHHTLSGNYANTETYFTSASSSNSIHFKFRGTKLRIISNKYTIYPKPTTITIDGSSETYSTYDTKLTRMVLVYEKNGLTEGDHDVIITFDPTATYGQLDAIDIDANGSLLDINQPNNLSAETVSQGIALNWDSVPDASSYNVKRATASGGPYTTIASVTAGTYYTDTNVTSGTTYYYVITSFVNGNESSASNEAYATPQAPENDRVLLTITLISGIEKEYDLSITEVNDFIAWYEEKASGTGTASYAIDKHDNNKGPYKSRKDYMIFDKIMTFEVSEYTPVQ</sequence>
<dbReference type="EMBL" id="JBHLWN010000046">
    <property type="protein sequence ID" value="MFC0213117.1"/>
    <property type="molecule type" value="Genomic_DNA"/>
</dbReference>
<accession>A0ABV6DKJ7</accession>
<evidence type="ECO:0000256" key="1">
    <source>
        <dbReference type="SAM" id="SignalP"/>
    </source>
</evidence>
<protein>
    <submittedName>
        <fullName evidence="3">Fibronectin type III domain-containing protein</fullName>
    </submittedName>
</protein>
<dbReference type="InterPro" id="IPR003961">
    <property type="entry name" value="FN3_dom"/>
</dbReference>
<dbReference type="Gene3D" id="2.60.120.260">
    <property type="entry name" value="Galactose-binding domain-like"/>
    <property type="match status" value="1"/>
</dbReference>
<dbReference type="InterPro" id="IPR013783">
    <property type="entry name" value="Ig-like_fold"/>
</dbReference>
<dbReference type="Gene3D" id="2.60.40.10">
    <property type="entry name" value="Immunoglobulins"/>
    <property type="match status" value="1"/>
</dbReference>
<dbReference type="PROSITE" id="PS50853">
    <property type="entry name" value="FN3"/>
    <property type="match status" value="1"/>
</dbReference>
<gene>
    <name evidence="3" type="ORF">ACFFK0_11740</name>
</gene>